<keyword evidence="3 10" id="KW-0132">Cell division</keyword>
<dbReference type="GO" id="GO:0010971">
    <property type="term" value="P:positive regulation of G2/M transition of mitotic cell cycle"/>
    <property type="evidence" value="ECO:0007669"/>
    <property type="project" value="TreeGrafter"/>
</dbReference>
<reference evidence="13" key="1">
    <citation type="submission" date="2020-05" db="EMBL/GenBank/DDBJ databases">
        <title>Phylogenomic resolution of chytrid fungi.</title>
        <authorList>
            <person name="Stajich J.E."/>
            <person name="Amses K."/>
            <person name="Simmons R."/>
            <person name="Seto K."/>
            <person name="Myers J."/>
            <person name="Bonds A."/>
            <person name="Quandt C.A."/>
            <person name="Barry K."/>
            <person name="Liu P."/>
            <person name="Grigoriev I."/>
            <person name="Longcore J.E."/>
            <person name="James T.Y."/>
        </authorList>
    </citation>
    <scope>NUCLEOTIDE SEQUENCE</scope>
    <source>
        <strain evidence="13">JEL0318</strain>
    </source>
</reference>
<comment type="similarity">
    <text evidence="1 10">Belongs to the MPI phosphatase family.</text>
</comment>
<dbReference type="GO" id="GO:0110032">
    <property type="term" value="P:positive regulation of G2/MI transition of meiotic cell cycle"/>
    <property type="evidence" value="ECO:0007669"/>
    <property type="project" value="TreeGrafter"/>
</dbReference>
<dbReference type="FunFam" id="3.40.250.10:FF:000021">
    <property type="entry name" value="M-phase inducer phosphatase cdc-25.2"/>
    <property type="match status" value="1"/>
</dbReference>
<dbReference type="PANTHER" id="PTHR10828:SF17">
    <property type="entry name" value="PROTEIN-TYROSINE-PHOSPHATASE"/>
    <property type="match status" value="1"/>
</dbReference>
<keyword evidence="14" id="KW-1185">Reference proteome</keyword>
<dbReference type="SUPFAM" id="SSF52821">
    <property type="entry name" value="Rhodanese/Cell cycle control phosphatase"/>
    <property type="match status" value="1"/>
</dbReference>
<comment type="caution">
    <text evidence="13">The sequence shown here is derived from an EMBL/GenBank/DDBJ whole genome shotgun (WGS) entry which is preliminary data.</text>
</comment>
<comment type="function">
    <text evidence="10">Tyrosine protein phosphatase which functions as a dosage-dependent inducer of mitotic progression.</text>
</comment>
<organism evidence="13 14">
    <name type="scientific">Rhizophlyctis rosea</name>
    <dbReference type="NCBI Taxonomy" id="64517"/>
    <lineage>
        <taxon>Eukaryota</taxon>
        <taxon>Fungi</taxon>
        <taxon>Fungi incertae sedis</taxon>
        <taxon>Chytridiomycota</taxon>
        <taxon>Chytridiomycota incertae sedis</taxon>
        <taxon>Chytridiomycetes</taxon>
        <taxon>Rhizophlyctidales</taxon>
        <taxon>Rhizophlyctidaceae</taxon>
        <taxon>Rhizophlyctis</taxon>
    </lineage>
</organism>
<dbReference type="PROSITE" id="PS50206">
    <property type="entry name" value="RHODANESE_3"/>
    <property type="match status" value="1"/>
</dbReference>
<dbReference type="EMBL" id="JADGJD010001418">
    <property type="protein sequence ID" value="KAJ3042444.1"/>
    <property type="molecule type" value="Genomic_DNA"/>
</dbReference>
<evidence type="ECO:0000256" key="4">
    <source>
        <dbReference type="ARBA" id="ARBA00022776"/>
    </source>
</evidence>
<dbReference type="Proteomes" id="UP001212841">
    <property type="component" value="Unassembled WGS sequence"/>
</dbReference>
<feature type="region of interest" description="Disordered" evidence="11">
    <location>
        <begin position="185"/>
        <end position="241"/>
    </location>
</feature>
<dbReference type="GO" id="GO:0005634">
    <property type="term" value="C:nucleus"/>
    <property type="evidence" value="ECO:0007669"/>
    <property type="project" value="TreeGrafter"/>
</dbReference>
<evidence type="ECO:0000313" key="13">
    <source>
        <dbReference type="EMBL" id="KAJ3042444.1"/>
    </source>
</evidence>
<dbReference type="SMART" id="SM00450">
    <property type="entry name" value="RHOD"/>
    <property type="match status" value="1"/>
</dbReference>
<accession>A0AAD5S647</accession>
<evidence type="ECO:0000256" key="10">
    <source>
        <dbReference type="RuleBase" id="RU368028"/>
    </source>
</evidence>
<dbReference type="GO" id="GO:0000086">
    <property type="term" value="P:G2/M transition of mitotic cell cycle"/>
    <property type="evidence" value="ECO:0007669"/>
    <property type="project" value="TreeGrafter"/>
</dbReference>
<protein>
    <recommendedName>
        <fullName evidence="9 10">M-phase inducer phosphatase</fullName>
        <ecNumber evidence="2 10">3.1.3.48</ecNumber>
    </recommendedName>
</protein>
<dbReference type="Gene3D" id="3.40.250.10">
    <property type="entry name" value="Rhodanese-like domain"/>
    <property type="match status" value="1"/>
</dbReference>
<dbReference type="EC" id="3.1.3.48" evidence="2 10"/>
<sequence length="473" mass="52252">LKEASIAGEVKVLGGQRLNDLASPATALASDFGANLTVKEGSPPKATPKRRLTAILAATTPKPVKDASPLYLDPTSKATPLGKFFRGGKPPIPPFDATSPSTFHRTATASGRLEAGSGQVFQDVSMAASPMDVSPAADVKSADYFSQTVANRTRSKVADAARLSAPPRQKMARTRSQFVHWNQRRGASEPNISVNTSKLPRPSFLRQTSEITLPSRKRDTRSPEPNPSSTNPTPMNIDTPNGRTCQVVTTHHQPIKMRRTQSFGGAVAAQLAAEEVMQGVVPSSFGIDEMEESVLPWEAGKGDAHKRIDAETLANLLDGHYDTKLDKFHIIDCRFPYEYEGGHISGATNVNTKGELDEIFFKTGKVEKGVTRKRVVVVFHCEFSSHRAPTMASYMRSRDRAENMDNYPALYYPEIYVLKGGYKQFYAGHKNRCEPQQYIEMADKTYLEDLKKNRAIHKREFGRSFSEGFLKRN</sequence>
<evidence type="ECO:0000256" key="7">
    <source>
        <dbReference type="ARBA" id="ARBA00023306"/>
    </source>
</evidence>
<dbReference type="InterPro" id="IPR036873">
    <property type="entry name" value="Rhodanese-like_dom_sf"/>
</dbReference>
<dbReference type="GO" id="GO:0051301">
    <property type="term" value="P:cell division"/>
    <property type="evidence" value="ECO:0007669"/>
    <property type="project" value="UniProtKB-UniRule"/>
</dbReference>
<feature type="non-terminal residue" evidence="13">
    <location>
        <position position="1"/>
    </location>
</feature>
<evidence type="ECO:0000313" key="14">
    <source>
        <dbReference type="Proteomes" id="UP001212841"/>
    </source>
</evidence>
<evidence type="ECO:0000259" key="12">
    <source>
        <dbReference type="PROSITE" id="PS50206"/>
    </source>
</evidence>
<evidence type="ECO:0000256" key="8">
    <source>
        <dbReference type="ARBA" id="ARBA00051722"/>
    </source>
</evidence>
<evidence type="ECO:0000256" key="9">
    <source>
        <dbReference type="ARBA" id="ARBA00067190"/>
    </source>
</evidence>
<feature type="domain" description="Rhodanese" evidence="12">
    <location>
        <begin position="324"/>
        <end position="434"/>
    </location>
</feature>
<gene>
    <name evidence="13" type="primary">CDC25</name>
    <name evidence="13" type="ORF">HK097_002010</name>
</gene>
<dbReference type="GO" id="GO:0004725">
    <property type="term" value="F:protein tyrosine phosphatase activity"/>
    <property type="evidence" value="ECO:0007669"/>
    <property type="project" value="UniProtKB-UniRule"/>
</dbReference>
<evidence type="ECO:0000256" key="3">
    <source>
        <dbReference type="ARBA" id="ARBA00022618"/>
    </source>
</evidence>
<evidence type="ECO:0000256" key="11">
    <source>
        <dbReference type="SAM" id="MobiDB-lite"/>
    </source>
</evidence>
<dbReference type="CDD" id="cd01530">
    <property type="entry name" value="Cdc25"/>
    <property type="match status" value="1"/>
</dbReference>
<dbReference type="GO" id="GO:0005737">
    <property type="term" value="C:cytoplasm"/>
    <property type="evidence" value="ECO:0007669"/>
    <property type="project" value="TreeGrafter"/>
</dbReference>
<dbReference type="InterPro" id="IPR000751">
    <property type="entry name" value="MPI_Phosphatase"/>
</dbReference>
<keyword evidence="7 10" id="KW-0131">Cell cycle</keyword>
<evidence type="ECO:0000256" key="2">
    <source>
        <dbReference type="ARBA" id="ARBA00013064"/>
    </source>
</evidence>
<keyword evidence="4 10" id="KW-0498">Mitosis</keyword>
<proteinExistence type="inferred from homology"/>
<dbReference type="PANTHER" id="PTHR10828">
    <property type="entry name" value="M-PHASE INDUCER PHOSPHATASE DUAL SPECIFICITY PHOSPHATASE CDC25"/>
    <property type="match status" value="1"/>
</dbReference>
<keyword evidence="5 10" id="KW-0378">Hydrolase</keyword>
<evidence type="ECO:0000256" key="6">
    <source>
        <dbReference type="ARBA" id="ARBA00022912"/>
    </source>
</evidence>
<comment type="catalytic activity">
    <reaction evidence="8 10">
        <text>O-phospho-L-tyrosyl-[protein] + H2O = L-tyrosyl-[protein] + phosphate</text>
        <dbReference type="Rhea" id="RHEA:10684"/>
        <dbReference type="Rhea" id="RHEA-COMP:10136"/>
        <dbReference type="Rhea" id="RHEA-COMP:20101"/>
        <dbReference type="ChEBI" id="CHEBI:15377"/>
        <dbReference type="ChEBI" id="CHEBI:43474"/>
        <dbReference type="ChEBI" id="CHEBI:46858"/>
        <dbReference type="ChEBI" id="CHEBI:61978"/>
        <dbReference type="EC" id="3.1.3.48"/>
    </reaction>
</comment>
<dbReference type="Pfam" id="PF00581">
    <property type="entry name" value="Rhodanese"/>
    <property type="match status" value="1"/>
</dbReference>
<keyword evidence="6 10" id="KW-0904">Protein phosphatase</keyword>
<dbReference type="InterPro" id="IPR001763">
    <property type="entry name" value="Rhodanese-like_dom"/>
</dbReference>
<dbReference type="AlphaFoldDB" id="A0AAD5S647"/>
<dbReference type="PRINTS" id="PR00716">
    <property type="entry name" value="MPIPHPHTASE"/>
</dbReference>
<feature type="compositionally biased region" description="Low complexity" evidence="11">
    <location>
        <begin position="227"/>
        <end position="236"/>
    </location>
</feature>
<evidence type="ECO:0000256" key="5">
    <source>
        <dbReference type="ARBA" id="ARBA00022801"/>
    </source>
</evidence>
<name>A0AAD5S647_9FUNG</name>
<evidence type="ECO:0000256" key="1">
    <source>
        <dbReference type="ARBA" id="ARBA00011065"/>
    </source>
</evidence>